<proteinExistence type="predicted"/>
<dbReference type="AlphaFoldDB" id="A0A840WCY0"/>
<sequence length="174" mass="19385">MVFTPPAQMRRLLDPGIRHEWDVALTHGATPDHQPIIDLTLTYDVFGVHTRWAHAPHGLEWVASAVRLPRAGWTRTRLTQAVRLASQRPSVHHLTQGQQRCALYLWAHRDALHLLVAGPGMSPISEVHTDLDAGHQAVADHFTNLIAHGWRPAPPPHRVLPGDALDLNRSSHHG</sequence>
<evidence type="ECO:0000313" key="3">
    <source>
        <dbReference type="Proteomes" id="UP000579647"/>
    </source>
</evidence>
<accession>A0A840WCY0</accession>
<gene>
    <name evidence="2" type="ORF">HNR07_006007</name>
</gene>
<dbReference type="RefSeq" id="WP_312894016.1">
    <property type="nucleotide sequence ID" value="NZ_BAAAKM010000173.1"/>
</dbReference>
<dbReference type="EMBL" id="JACHDO010000001">
    <property type="protein sequence ID" value="MBB5494870.1"/>
    <property type="molecule type" value="Genomic_DNA"/>
</dbReference>
<feature type="region of interest" description="Disordered" evidence="1">
    <location>
        <begin position="153"/>
        <end position="174"/>
    </location>
</feature>
<dbReference type="Proteomes" id="UP000579647">
    <property type="component" value="Unassembled WGS sequence"/>
</dbReference>
<organism evidence="2 3">
    <name type="scientific">Nocardiopsis metallicus</name>
    <dbReference type="NCBI Taxonomy" id="179819"/>
    <lineage>
        <taxon>Bacteria</taxon>
        <taxon>Bacillati</taxon>
        <taxon>Actinomycetota</taxon>
        <taxon>Actinomycetes</taxon>
        <taxon>Streptosporangiales</taxon>
        <taxon>Nocardiopsidaceae</taxon>
        <taxon>Nocardiopsis</taxon>
    </lineage>
</organism>
<evidence type="ECO:0000313" key="2">
    <source>
        <dbReference type="EMBL" id="MBB5494870.1"/>
    </source>
</evidence>
<keyword evidence="3" id="KW-1185">Reference proteome</keyword>
<name>A0A840WCY0_9ACTN</name>
<comment type="caution">
    <text evidence="2">The sequence shown here is derived from an EMBL/GenBank/DDBJ whole genome shotgun (WGS) entry which is preliminary data.</text>
</comment>
<reference evidence="2 3" key="1">
    <citation type="submission" date="2020-08" db="EMBL/GenBank/DDBJ databases">
        <title>Sequencing the genomes of 1000 actinobacteria strains.</title>
        <authorList>
            <person name="Klenk H.-P."/>
        </authorList>
    </citation>
    <scope>NUCLEOTIDE SEQUENCE [LARGE SCALE GENOMIC DNA]</scope>
    <source>
        <strain evidence="2 3">DSM 44598</strain>
    </source>
</reference>
<evidence type="ECO:0000256" key="1">
    <source>
        <dbReference type="SAM" id="MobiDB-lite"/>
    </source>
</evidence>
<protein>
    <submittedName>
        <fullName evidence="2">Uncharacterized protein</fullName>
    </submittedName>
</protein>